<dbReference type="Pfam" id="PF00940">
    <property type="entry name" value="RNA_pol"/>
    <property type="match status" value="1"/>
</dbReference>
<dbReference type="InterPro" id="IPR037159">
    <property type="entry name" value="RNA_POL_N_sf"/>
</dbReference>
<keyword evidence="5 11" id="KW-0808">Transferase</keyword>
<evidence type="ECO:0000256" key="5">
    <source>
        <dbReference type="ARBA" id="ARBA00022679"/>
    </source>
</evidence>
<dbReference type="InterPro" id="IPR024075">
    <property type="entry name" value="DNA-dir_RNA_pol_helix_hairp_sf"/>
</dbReference>
<organism evidence="14 15">
    <name type="scientific">Diplodia seriata</name>
    <dbReference type="NCBI Taxonomy" id="420778"/>
    <lineage>
        <taxon>Eukaryota</taxon>
        <taxon>Fungi</taxon>
        <taxon>Dikarya</taxon>
        <taxon>Ascomycota</taxon>
        <taxon>Pezizomycotina</taxon>
        <taxon>Dothideomycetes</taxon>
        <taxon>Dothideomycetes incertae sedis</taxon>
        <taxon>Botryosphaeriales</taxon>
        <taxon>Botryosphaeriaceae</taxon>
        <taxon>Diplodia</taxon>
    </lineage>
</organism>
<keyword evidence="4 11" id="KW-0240">DNA-directed RNA polymerase</keyword>
<keyword evidence="6 11" id="KW-0548">Nucleotidyltransferase</keyword>
<dbReference type="SUPFAM" id="SSF56672">
    <property type="entry name" value="DNA/RNA polymerases"/>
    <property type="match status" value="1"/>
</dbReference>
<feature type="region of interest" description="Disordered" evidence="12">
    <location>
        <begin position="477"/>
        <end position="499"/>
    </location>
</feature>
<evidence type="ECO:0000256" key="10">
    <source>
        <dbReference type="ARBA" id="ARBA00048552"/>
    </source>
</evidence>
<evidence type="ECO:0000256" key="7">
    <source>
        <dbReference type="ARBA" id="ARBA00022946"/>
    </source>
</evidence>
<dbReference type="Pfam" id="PF14700">
    <property type="entry name" value="RPOL_N"/>
    <property type="match status" value="1"/>
</dbReference>
<evidence type="ECO:0000313" key="14">
    <source>
        <dbReference type="EMBL" id="KKY26823.1"/>
    </source>
</evidence>
<dbReference type="Gene3D" id="1.10.287.260">
    <property type="match status" value="1"/>
</dbReference>
<reference evidence="14 15" key="2">
    <citation type="submission" date="2015-05" db="EMBL/GenBank/DDBJ databases">
        <title>Distinctive expansion of gene families associated with plant cell wall degradation and secondary metabolism in the genomes of grapevine trunk pathogens.</title>
        <authorList>
            <person name="Lawrence D.P."/>
            <person name="Travadon R."/>
            <person name="Rolshausen P.E."/>
            <person name="Baumgartner K."/>
        </authorList>
    </citation>
    <scope>NUCLEOTIDE SEQUENCE [LARGE SCALE GENOMIC DNA]</scope>
    <source>
        <strain evidence="14">DS831</strain>
    </source>
</reference>
<dbReference type="FunFam" id="1.10.150.20:FF:000041">
    <property type="entry name" value="DNA-directed RNA polymerase"/>
    <property type="match status" value="1"/>
</dbReference>
<dbReference type="PROSITE" id="PS00900">
    <property type="entry name" value="RNA_POL_PHAGE_1"/>
    <property type="match status" value="1"/>
</dbReference>
<evidence type="ECO:0000256" key="11">
    <source>
        <dbReference type="RuleBase" id="RU003805"/>
    </source>
</evidence>
<dbReference type="InterPro" id="IPR046950">
    <property type="entry name" value="DNA-dir_Rpol_C_phage-type"/>
</dbReference>
<evidence type="ECO:0000256" key="2">
    <source>
        <dbReference type="ARBA" id="ARBA00004173"/>
    </source>
</evidence>
<dbReference type="GO" id="GO:0034245">
    <property type="term" value="C:mitochondrial DNA-directed RNA polymerase complex"/>
    <property type="evidence" value="ECO:0007669"/>
    <property type="project" value="TreeGrafter"/>
</dbReference>
<feature type="compositionally biased region" description="Acidic residues" evidence="12">
    <location>
        <begin position="1304"/>
        <end position="1322"/>
    </location>
</feature>
<feature type="compositionally biased region" description="Low complexity" evidence="12">
    <location>
        <begin position="1338"/>
        <end position="1362"/>
    </location>
</feature>
<evidence type="ECO:0000259" key="13">
    <source>
        <dbReference type="SMART" id="SM01311"/>
    </source>
</evidence>
<dbReference type="EC" id="2.7.7.6" evidence="11"/>
<feature type="region of interest" description="Disordered" evidence="12">
    <location>
        <begin position="1020"/>
        <end position="1040"/>
    </location>
</feature>
<gene>
    <name evidence="14" type="ORF">UCDDS831_g01102</name>
</gene>
<feature type="domain" description="DNA-directed RNA polymerase N-terminal" evidence="13">
    <location>
        <begin position="311"/>
        <end position="648"/>
    </location>
</feature>
<comment type="subcellular location">
    <subcellularLocation>
        <location evidence="2">Mitochondrion</location>
    </subcellularLocation>
</comment>
<evidence type="ECO:0000256" key="3">
    <source>
        <dbReference type="ARBA" id="ARBA00009493"/>
    </source>
</evidence>
<name>A0A0G2GU81_9PEZI</name>
<evidence type="ECO:0000256" key="9">
    <source>
        <dbReference type="ARBA" id="ARBA00023163"/>
    </source>
</evidence>
<protein>
    <recommendedName>
        <fullName evidence="11">DNA-directed RNA polymerase</fullName>
        <ecNumber evidence="11">2.7.7.6</ecNumber>
    </recommendedName>
</protein>
<sequence>MAASHSRTLATAAAAEAMGQIKASPLFDQMPQDRLSHARGSQTPSDSSPLLQWKEAQPLIIQTSTIAPPPRLNYFNGIGGDPAELHSNLQACLRVGRLDRATALLRRMRELYNPSAPELLEANNMYMLQVMERVLAKQPGYSINTLSAWFENELRDNDIPPDSVTYTCMLRTAILTLDGPKRERLIRRYLWLAEQSGVLDSVLTNEAWSDDEYGILAEIRPDLIGEELPVDSEEPGRGDFVRETVPGPGPSPMDNDTPEIKAAEQKGLGLITVRAALSIFSNKEEVERSLPYPHDLQGYTKEEKDQVYARMRQDRLEEDTVDAAIERWHEEHKNMQKLGITSALQTKPMEALMWQWFSDMVPLFKQELENINKAYEGKEFGDSRDEHMVTGPFLESFTPEKLAATSLIVTVSAFGAADHVDSIKASNLVMAIGKQLATEHKLMVAQSLQSNHSVYKKTSARRLRTLLKYSKAINLDQTKPSNDTKDVEDGSKDGEGASKNYEDLGDLEWAPMIKAKVGAVCLSKVLEVTKIAVTREEKETRRKLTSTEPAFHHVTTYMAGRRSGMIRMHDKVLDKLKREPLRGSVGTKYPMVVEPLPWTGYRKGGFLRYPEPIIKEKKSDDSQRIYAKAAIEKGDMNQVLAGLSVLGKTPWKVNKDVLKVVVEAWNTGEPVAGIAPENPKMDAPPEPGPEATKRQIADWIGVKRKIENEKSGYHSQRCFQNFQLEVARAFKDEIFYFPHNMDFRGRAYPIPPLLNHLGADLARGLLTFGKGKELGAVGLSWLKIHLANVFGYDKASLTDREAFAMEHIQDIYDSCANPLTGRRWWLRAEDPWQCLATCFELKHALDSPDPSKYVSYLPVHQDGTCNGLQHYAALGGDKVGAAQVNLEPGDKPSDIYSAVAGLVKNYVAADAKAGDQYAKILDGKISRKVVKQTVMTNVYGVTFTGARLQVTKQLEDILSEEEKTTGVFQMGGYIARLIFRALGKMFNGAQDIQEWLGACANRIATALTPEQIDMIEAHIESGASEEGTSDPRFRQRKSVAKKKSMTNKDIMSHFRATVIWTTPLKMPVVQPYRRAATREISTVLQYLTIVQPQTSDTVDKRKQLQAFPPNFIHSLDATHMLLSALKCNEIGLLFASVHDSFWTHAADIPLMNRVLRDAFVRMHSEDIVGRLHEEFTIRYRDCIYLASVQPSSPLGRRISTLRKENAAAANKKTKNHQMLLDELLTERKRQRLLNSEDEEERAKGRAMITPASLYDAAREDETTAVEISTDDEVHVNRLGDTSSHEAGNPAVRRRKKAVAAEGASEYETDAMEEENDDGDDMLEGVMGEQHPSAPPPAEQATAAEDEATVAAAGDQQQQQQQQEKPKRKSPARVGSVKFWLPVEFPDAPKKGDFDVTRLKESTYFFS</sequence>
<keyword evidence="7" id="KW-0809">Transit peptide</keyword>
<keyword evidence="8" id="KW-0496">Mitochondrion</keyword>
<dbReference type="GO" id="GO:0006390">
    <property type="term" value="P:mitochondrial transcription"/>
    <property type="evidence" value="ECO:0007669"/>
    <property type="project" value="TreeGrafter"/>
</dbReference>
<feature type="region of interest" description="Disordered" evidence="12">
    <location>
        <begin position="1270"/>
        <end position="1373"/>
    </location>
</feature>
<comment type="caution">
    <text evidence="14">The sequence shown here is derived from an EMBL/GenBank/DDBJ whole genome shotgun (WGS) entry which is preliminary data.</text>
</comment>
<dbReference type="EMBL" id="LAQI01000030">
    <property type="protein sequence ID" value="KKY26823.1"/>
    <property type="molecule type" value="Genomic_DNA"/>
</dbReference>
<dbReference type="InterPro" id="IPR029262">
    <property type="entry name" value="RPOL_N"/>
</dbReference>
<comment type="catalytic activity">
    <reaction evidence="10 11">
        <text>RNA(n) + a ribonucleoside 5'-triphosphate = RNA(n+1) + diphosphate</text>
        <dbReference type="Rhea" id="RHEA:21248"/>
        <dbReference type="Rhea" id="RHEA-COMP:14527"/>
        <dbReference type="Rhea" id="RHEA-COMP:17342"/>
        <dbReference type="ChEBI" id="CHEBI:33019"/>
        <dbReference type="ChEBI" id="CHEBI:61557"/>
        <dbReference type="ChEBI" id="CHEBI:140395"/>
        <dbReference type="EC" id="2.7.7.6"/>
    </reaction>
</comment>
<dbReference type="Gene3D" id="1.10.287.280">
    <property type="match status" value="1"/>
</dbReference>
<evidence type="ECO:0000256" key="1">
    <source>
        <dbReference type="ARBA" id="ARBA00004026"/>
    </source>
</evidence>
<dbReference type="PANTHER" id="PTHR10102:SF0">
    <property type="entry name" value="DNA-DIRECTED RNA POLYMERASE, MITOCHONDRIAL"/>
    <property type="match status" value="1"/>
</dbReference>
<dbReference type="SMART" id="SM01311">
    <property type="entry name" value="RPOL_N"/>
    <property type="match status" value="1"/>
</dbReference>
<dbReference type="Gene3D" id="1.10.1320.10">
    <property type="entry name" value="DNA-directed RNA polymerase, N-terminal domain"/>
    <property type="match status" value="1"/>
</dbReference>
<comment type="similarity">
    <text evidence="3 11">Belongs to the phage and mitochondrial RNA polymerase family.</text>
</comment>
<comment type="function">
    <text evidence="1 11">DNA-dependent RNA polymerase catalyzes the transcription of DNA into RNA using the four ribonucleoside triphosphates as substrates.</text>
</comment>
<evidence type="ECO:0000313" key="15">
    <source>
        <dbReference type="Proteomes" id="UP000034182"/>
    </source>
</evidence>
<keyword evidence="9 11" id="KW-0804">Transcription</keyword>
<dbReference type="Gene3D" id="1.10.150.20">
    <property type="entry name" value="5' to 3' exonuclease, C-terminal subdomain"/>
    <property type="match status" value="1"/>
</dbReference>
<dbReference type="FunFam" id="1.10.287.280:FF:000001">
    <property type="entry name" value="DNA-directed RNA polymerase"/>
    <property type="match status" value="1"/>
</dbReference>
<dbReference type="GO" id="GO:0003899">
    <property type="term" value="F:DNA-directed RNA polymerase activity"/>
    <property type="evidence" value="ECO:0007669"/>
    <property type="project" value="UniProtKB-EC"/>
</dbReference>
<accession>A0A0G2GU81</accession>
<evidence type="ECO:0000256" key="8">
    <source>
        <dbReference type="ARBA" id="ARBA00023128"/>
    </source>
</evidence>
<dbReference type="PANTHER" id="PTHR10102">
    <property type="entry name" value="DNA-DIRECTED RNA POLYMERASE, MITOCHONDRIAL"/>
    <property type="match status" value="1"/>
</dbReference>
<feature type="compositionally biased region" description="Basic and acidic residues" evidence="12">
    <location>
        <begin position="482"/>
        <end position="499"/>
    </location>
</feature>
<feature type="region of interest" description="Disordered" evidence="12">
    <location>
        <begin position="672"/>
        <end position="691"/>
    </location>
</feature>
<reference evidence="14 15" key="1">
    <citation type="submission" date="2015-03" db="EMBL/GenBank/DDBJ databases">
        <authorList>
            <person name="Morales-Cruz A."/>
            <person name="Amrine K.C."/>
            <person name="Cantu D."/>
        </authorList>
    </citation>
    <scope>NUCLEOTIDE SEQUENCE [LARGE SCALE GENOMIC DNA]</scope>
    <source>
        <strain evidence="14">DS831</strain>
    </source>
</reference>
<dbReference type="GO" id="GO:0001018">
    <property type="term" value="F:mitochondrial promoter sequence-specific DNA binding"/>
    <property type="evidence" value="ECO:0007669"/>
    <property type="project" value="TreeGrafter"/>
</dbReference>
<dbReference type="InterPro" id="IPR043502">
    <property type="entry name" value="DNA/RNA_pol_sf"/>
</dbReference>
<dbReference type="InterPro" id="IPR002092">
    <property type="entry name" value="DNA-dir_Rpol_phage-type"/>
</dbReference>
<dbReference type="Proteomes" id="UP000034182">
    <property type="component" value="Unassembled WGS sequence"/>
</dbReference>
<proteinExistence type="inferred from homology"/>
<evidence type="ECO:0000256" key="6">
    <source>
        <dbReference type="ARBA" id="ARBA00022695"/>
    </source>
</evidence>
<evidence type="ECO:0000256" key="4">
    <source>
        <dbReference type="ARBA" id="ARBA00022478"/>
    </source>
</evidence>
<evidence type="ECO:0000256" key="12">
    <source>
        <dbReference type="SAM" id="MobiDB-lite"/>
    </source>
</evidence>
<dbReference type="PROSITE" id="PS00489">
    <property type="entry name" value="RNA_POL_PHAGE_2"/>
    <property type="match status" value="1"/>
</dbReference>